<dbReference type="EC" id="5.4.99.9" evidence="7"/>
<accession>A0A552U8I8</accession>
<name>A0A552U8I8_9SPHN</name>
<dbReference type="OrthoDB" id="9769600at2"/>
<evidence type="ECO:0000256" key="1">
    <source>
        <dbReference type="ARBA" id="ARBA00001974"/>
    </source>
</evidence>
<dbReference type="PANTHER" id="PTHR21197:SF0">
    <property type="entry name" value="UDP-GALACTOPYRANOSE MUTASE"/>
    <property type="match status" value="1"/>
</dbReference>
<proteinExistence type="inferred from homology"/>
<evidence type="ECO:0000259" key="6">
    <source>
        <dbReference type="Pfam" id="PF03275"/>
    </source>
</evidence>
<dbReference type="PANTHER" id="PTHR21197">
    <property type="entry name" value="UDP-GALACTOPYRANOSE MUTASE"/>
    <property type="match status" value="1"/>
</dbReference>
<dbReference type="InterPro" id="IPR004379">
    <property type="entry name" value="UDP-GALP_mutase"/>
</dbReference>
<dbReference type="Gene3D" id="3.40.50.720">
    <property type="entry name" value="NAD(P)-binding Rossmann-like Domain"/>
    <property type="match status" value="3"/>
</dbReference>
<dbReference type="GO" id="GO:0008767">
    <property type="term" value="F:UDP-galactopyranose mutase activity"/>
    <property type="evidence" value="ECO:0007669"/>
    <property type="project" value="UniProtKB-EC"/>
</dbReference>
<dbReference type="RefSeq" id="WP_144237743.1">
    <property type="nucleotide sequence ID" value="NZ_VJWA01000002.1"/>
</dbReference>
<dbReference type="SUPFAM" id="SSF51971">
    <property type="entry name" value="Nucleotide-binding domain"/>
    <property type="match status" value="1"/>
</dbReference>
<gene>
    <name evidence="7" type="primary">glf</name>
    <name evidence="7" type="ORF">FMM06_12615</name>
</gene>
<dbReference type="Proteomes" id="UP000317894">
    <property type="component" value="Unassembled WGS sequence"/>
</dbReference>
<dbReference type="GO" id="GO:0050660">
    <property type="term" value="F:flavin adenine dinucleotide binding"/>
    <property type="evidence" value="ECO:0007669"/>
    <property type="project" value="TreeGrafter"/>
</dbReference>
<dbReference type="FunFam" id="3.40.50.720:FF:000397">
    <property type="entry name" value="UDP-galactopyranose mutase"/>
    <property type="match status" value="1"/>
</dbReference>
<feature type="domain" description="UDP-galactopyranose mutase C-terminal" evidence="6">
    <location>
        <begin position="147"/>
        <end position="343"/>
    </location>
</feature>
<dbReference type="AlphaFoldDB" id="A0A552U8I8"/>
<dbReference type="EMBL" id="VJWA01000002">
    <property type="protein sequence ID" value="TRW14538.1"/>
    <property type="molecule type" value="Genomic_DNA"/>
</dbReference>
<evidence type="ECO:0000256" key="3">
    <source>
        <dbReference type="ARBA" id="ARBA00022630"/>
    </source>
</evidence>
<dbReference type="SUPFAM" id="SSF54373">
    <property type="entry name" value="FAD-linked reductases, C-terminal domain"/>
    <property type="match status" value="1"/>
</dbReference>
<reference evidence="7 8" key="1">
    <citation type="submission" date="2019-07" db="EMBL/GenBank/DDBJ databases">
        <title>Novel species isolated from glacier.</title>
        <authorList>
            <person name="Liu Q."/>
            <person name="Xin Y.-H."/>
        </authorList>
    </citation>
    <scope>NUCLEOTIDE SEQUENCE [LARGE SCALE GENOMIC DNA]</scope>
    <source>
        <strain evidence="7 8">LB1R16</strain>
    </source>
</reference>
<organism evidence="7 8">
    <name type="scientific">Glacieibacterium frigidum</name>
    <dbReference type="NCBI Taxonomy" id="2593303"/>
    <lineage>
        <taxon>Bacteria</taxon>
        <taxon>Pseudomonadati</taxon>
        <taxon>Pseudomonadota</taxon>
        <taxon>Alphaproteobacteria</taxon>
        <taxon>Sphingomonadales</taxon>
        <taxon>Sphingosinicellaceae</taxon>
        <taxon>Glacieibacterium</taxon>
    </lineage>
</organism>
<dbReference type="NCBIfam" id="TIGR00031">
    <property type="entry name" value="UDP-GALP_mutase"/>
    <property type="match status" value="1"/>
</dbReference>
<protein>
    <submittedName>
        <fullName evidence="7">UDP-galactopyranose mutase</fullName>
        <ecNumber evidence="7">5.4.99.9</ecNumber>
    </submittedName>
</protein>
<dbReference type="Pfam" id="PF03275">
    <property type="entry name" value="GLF"/>
    <property type="match status" value="1"/>
</dbReference>
<dbReference type="GO" id="GO:0005829">
    <property type="term" value="C:cytosol"/>
    <property type="evidence" value="ECO:0007669"/>
    <property type="project" value="TreeGrafter"/>
</dbReference>
<comment type="similarity">
    <text evidence="2">Belongs to the UDP-galactopyranose/dTDP-fucopyranose mutase family.</text>
</comment>
<keyword evidence="3" id="KW-0285">Flavoprotein</keyword>
<evidence type="ECO:0000313" key="8">
    <source>
        <dbReference type="Proteomes" id="UP000317894"/>
    </source>
</evidence>
<evidence type="ECO:0000256" key="4">
    <source>
        <dbReference type="ARBA" id="ARBA00022827"/>
    </source>
</evidence>
<keyword evidence="4" id="KW-0274">FAD</keyword>
<keyword evidence="8" id="KW-1185">Reference proteome</keyword>
<sequence length="380" mass="44235">MFDWVIVGAGFAGATLAERIATERDEKVLVIDRRPHIGGNAYDRYNEDGLLVHQYGPHIFHTNSQMIFDHLSKFTEWRKYEHRVLGKVDGMEVPIPINLDTVNMLYGLNLTSEELPAWFASKAEKVEEIKTSEDVVVSVVGRELYEKFFQGYTRKQWGMDPSELDKSVTARVPTRTNRDDRYFTDEFQYMPLHGYTRMFETMLDHPNIKVMTQTDYQDIRNEVSFKRLIWTGPVDEYFGFRHGKLPYRSLKFRHETLDVEQALPTGTVNYPQTEDYTRISEYKHMTGQVHPKTAITYEYPSAEGDPYYPIPRPENAELYKKYERLAMATPNVWFVGRLATYRYYNMDQVTGQALATFRRIQEALPVGGDVIAMPRVVAAE</sequence>
<evidence type="ECO:0000256" key="2">
    <source>
        <dbReference type="ARBA" id="ARBA00009321"/>
    </source>
</evidence>
<dbReference type="Pfam" id="PF13450">
    <property type="entry name" value="NAD_binding_8"/>
    <property type="match status" value="1"/>
</dbReference>
<dbReference type="InterPro" id="IPR015899">
    <property type="entry name" value="UDP-GalPyranose_mutase_C"/>
</dbReference>
<comment type="cofactor">
    <cofactor evidence="1">
        <name>FAD</name>
        <dbReference type="ChEBI" id="CHEBI:57692"/>
    </cofactor>
</comment>
<evidence type="ECO:0000256" key="5">
    <source>
        <dbReference type="ARBA" id="ARBA00023235"/>
    </source>
</evidence>
<evidence type="ECO:0000313" key="7">
    <source>
        <dbReference type="EMBL" id="TRW14538.1"/>
    </source>
</evidence>
<keyword evidence="5 7" id="KW-0413">Isomerase</keyword>
<comment type="caution">
    <text evidence="7">The sequence shown here is derived from an EMBL/GenBank/DDBJ whole genome shotgun (WGS) entry which is preliminary data.</text>
</comment>